<organism evidence="1 2">
    <name type="scientific">Elysia crispata</name>
    <name type="common">lettuce slug</name>
    <dbReference type="NCBI Taxonomy" id="231223"/>
    <lineage>
        <taxon>Eukaryota</taxon>
        <taxon>Metazoa</taxon>
        <taxon>Spiralia</taxon>
        <taxon>Lophotrochozoa</taxon>
        <taxon>Mollusca</taxon>
        <taxon>Gastropoda</taxon>
        <taxon>Heterobranchia</taxon>
        <taxon>Euthyneura</taxon>
        <taxon>Panpulmonata</taxon>
        <taxon>Sacoglossa</taxon>
        <taxon>Placobranchoidea</taxon>
        <taxon>Plakobranchidae</taxon>
        <taxon>Elysia</taxon>
    </lineage>
</organism>
<comment type="caution">
    <text evidence="1">The sequence shown here is derived from an EMBL/GenBank/DDBJ whole genome shotgun (WGS) entry which is preliminary data.</text>
</comment>
<dbReference type="Proteomes" id="UP001283361">
    <property type="component" value="Unassembled WGS sequence"/>
</dbReference>
<protein>
    <submittedName>
        <fullName evidence="1">Uncharacterized protein</fullName>
    </submittedName>
</protein>
<proteinExistence type="predicted"/>
<gene>
    <name evidence="1" type="ORF">RRG08_015153</name>
</gene>
<reference evidence="1" key="1">
    <citation type="journal article" date="2023" name="G3 (Bethesda)">
        <title>A reference genome for the long-term kleptoplast-retaining sea slug Elysia crispata morphotype clarki.</title>
        <authorList>
            <person name="Eastman K.E."/>
            <person name="Pendleton A.L."/>
            <person name="Shaikh M.A."/>
            <person name="Suttiyut T."/>
            <person name="Ogas R."/>
            <person name="Tomko P."/>
            <person name="Gavelis G."/>
            <person name="Widhalm J.R."/>
            <person name="Wisecaver J.H."/>
        </authorList>
    </citation>
    <scope>NUCLEOTIDE SEQUENCE</scope>
    <source>
        <strain evidence="1">ECLA1</strain>
    </source>
</reference>
<dbReference type="EMBL" id="JAWDGP010000796">
    <property type="protein sequence ID" value="KAK3797179.1"/>
    <property type="molecule type" value="Genomic_DNA"/>
</dbReference>
<accession>A0AAE1B0P4</accession>
<keyword evidence="2" id="KW-1185">Reference proteome</keyword>
<evidence type="ECO:0000313" key="1">
    <source>
        <dbReference type="EMBL" id="KAK3797179.1"/>
    </source>
</evidence>
<sequence>MRVFLSGPTAKINLETIETFSFDWLNLILSHFLIFRSKTPPKCLHNNWAVYSTQTIFCFLLDIFTDIIDCTAFGDFFCALLVILANFLQCTSGFEGNNLLEHKSDSLLTILQQR</sequence>
<evidence type="ECO:0000313" key="2">
    <source>
        <dbReference type="Proteomes" id="UP001283361"/>
    </source>
</evidence>
<dbReference type="AlphaFoldDB" id="A0AAE1B0P4"/>
<name>A0AAE1B0P4_9GAST</name>